<dbReference type="InterPro" id="IPR001680">
    <property type="entry name" value="WD40_rpt"/>
</dbReference>
<dbReference type="InterPro" id="IPR015943">
    <property type="entry name" value="WD40/YVTN_repeat-like_dom_sf"/>
</dbReference>
<dbReference type="SMART" id="SM00320">
    <property type="entry name" value="WD40"/>
    <property type="match status" value="5"/>
</dbReference>
<reference evidence="3 4" key="1">
    <citation type="journal article" date="2019" name="PLoS Biol.">
        <title>Sex chromosomes control vertical transmission of feminizing Wolbachia symbionts in an isopod.</title>
        <authorList>
            <person name="Becking T."/>
            <person name="Chebbi M.A."/>
            <person name="Giraud I."/>
            <person name="Moumen B."/>
            <person name="Laverre T."/>
            <person name="Caubet Y."/>
            <person name="Peccoud J."/>
            <person name="Gilbert C."/>
            <person name="Cordaux R."/>
        </authorList>
    </citation>
    <scope>NUCLEOTIDE SEQUENCE [LARGE SCALE GENOMIC DNA]</scope>
    <source>
        <strain evidence="3">ANa2</strain>
        <tissue evidence="3">Whole body excluding digestive tract and cuticle</tissue>
    </source>
</reference>
<dbReference type="InterPro" id="IPR036322">
    <property type="entry name" value="WD40_repeat_dom_sf"/>
</dbReference>
<feature type="region of interest" description="Disordered" evidence="1">
    <location>
        <begin position="416"/>
        <end position="461"/>
    </location>
</feature>
<comment type="caution">
    <text evidence="3">The sequence shown here is derived from an EMBL/GenBank/DDBJ whole genome shotgun (WGS) entry which is preliminary data.</text>
</comment>
<sequence length="1936" mass="215281">MRCHQILTGACNAGDRCFAVGSVEGVSFTAYAAGCNIVILAKTFERVQVIPGVCHDNVQISCLDCSTDTGKIAAAYGKVVCIFEPTPLLVQNSSHRLDYRWIQTGKVEANSYIHTLSWNMEGTRLLTGGGSLQIWAPPFPPEEIATPAVVTFDLDCPEEVDWNWVCTWVCNTSAPTTQISFSPDGTLFATCSSNDRLVKIWYDNKLILSPSFVQDCSSADFSRSSVSYGYVYLPHPSAVTGFSWRSTSKYMPKGSVSNMLVTSCRDNICRIWVETVLPDDGLVSLPHIDPIAAQNPRFRMHRHKHRFMQRLKHIKTCFQMRKDAKNGTTMNKTCEPLPTLPSMYSIHDFHMYGVHASGVTPGFHFHLAATVNAETDIPLVPRINGLSEQNFVSKKAMDKDGMNIADQEPCCFSENEENRVKGGTSKVAGSRPPSHMGMRTRSLEEEEGQSQHSMKSYPPLSAATSSTSIATDVTMATTTPLGDALERKIEALLRDWLSTADMIFSIHPVDGSLLMWMVDFLDGTQGSFRQAQVSFCARLPSALPLGDAMTMAPNLAIYNGSTPSIVKMLIKLESLSQEEDKGKRKTKSNWTLSSNGEEELSSSKGGQGITGPSPIICLTTKHSNGSLNLWHLTVAEGSRFTQVLNISHFTRVCGHRFHLNDIMCHPVLPSVTYDFPSQQKSNITLQSTIDDCIRRSSLDLHSSVLADTPFKDWCSELILWRVDAVGPLSKSGGVTELARINSPQVSAFSNVAWIPTLLPSTTLGRVSNSPSACFVASDGECLRVYQAVIDGRVLLAEISTAERKKRNLMDIFNVVSEQSTARPGCIIQLDAILDATNDWQHTQFLHVFQEALILGEKYSKKQSDSIVETEPSAIVDLHSKTAFEEPFYVTLLEKTQKGSVMHMWRLVIASQQHEEFHEAQDTVPPPDDMRNFKNVGVEPKGFSVEASPIIISTSKIYCSPLPLPAGVEIVHSCPAAGHLSSASIYPACFAPYVLVTACSDNMVRFWRCRINGGGGSSGSETKDLKIEWQEWSMISKERKSAIKIPGEVLHVNAAYSGRIAVAYQRSPSDKCVTLSSNGSLVFSSMVSVYECESTGGSEWILRDTIELKDVIVNQENNLSQEIDFACLSHLSQGKSVSKIASALSNEDLTLVQPSQPLNHIDHLASQMSVPSASTLKSLRCQRHENSSVNVKQKHPIQLDWLSMENGSHLLTVAIGSKILVYTCISEDVQHINVLEGSFKPETRPRPVLQKSVSMHQLSLDVLPRWMRLDKFSLATADGLSPLPMRISWVRDGILIIGMDNEMQICTQWHENDVSGEEQHHEDTFCEVMKNRDLTQHQLMNVLKDSSSHHPKSVTSMSRITSYSVLSSLDNKMKKGLGEVIENPIEEIDEMSCAGIYELSHLVSPVLPQYHPKQLMELLNSGKIRRVKAILAHLLRCLMILGQRSVSDPVNRSSVSEGDHDTKKSWSRSRTLSITAGPSASGREGRNSITVRPEELTLDYVEIKAIPPLPLWLLLEADKERTQAQINISEKKQETYAELFEITTTIADDSDDLNLDDDEPDISTRRKSLTQDNKNISFFGPRQAQYLSGLLTHTHLPGLSSLDQMHLLALADTVASCNVDFADKFDINRDREAMAKEVYNRSAADEPSMDSLDDCGLRFLLAMRQHTYLLRCLPIGQRAQLQKAGIGCHNIVWAFHSESHDELLDFIPAVRQVAKAAFLVKNDPLDAAIYYLAMQKKSLVWGLFRSINDGRMTDFFANNFTVERWRKAALKNAFALMGKQRFEHAAAFFLLAGALKDAVEVALTKLNDEQLAFVITRLYEGELVTTPPTLQKLLYTRFLGCDENGSNQEIQNCHPDPFLRSMSYWLTGKYNDSLNTLLISDPALGCDHSEYKGEKVQHTQKDISSVDPTVFNFYIYLRTHPLLIRQCIANTAKDTSR</sequence>
<feature type="compositionally biased region" description="Polar residues" evidence="1">
    <location>
        <begin position="1467"/>
        <end position="1477"/>
    </location>
</feature>
<dbReference type="Pfam" id="PF00400">
    <property type="entry name" value="WD40"/>
    <property type="match status" value="1"/>
</dbReference>
<gene>
    <name evidence="3" type="primary">DMXL1</name>
    <name evidence="3" type="ORF">Anas_00477</name>
</gene>
<feature type="region of interest" description="Disordered" evidence="1">
    <location>
        <begin position="1447"/>
        <end position="1487"/>
    </location>
</feature>
<dbReference type="PROSITE" id="PS50231">
    <property type="entry name" value="RICIN_B_LECTIN"/>
    <property type="match status" value="1"/>
</dbReference>
<name>A0A5N5TMX9_9CRUS</name>
<dbReference type="Gene3D" id="2.130.10.10">
    <property type="entry name" value="YVTN repeat-like/Quinoprotein amine dehydrogenase"/>
    <property type="match status" value="1"/>
</dbReference>
<dbReference type="EMBL" id="SEYY01000307">
    <property type="protein sequence ID" value="KAB7507520.1"/>
    <property type="molecule type" value="Genomic_DNA"/>
</dbReference>
<proteinExistence type="predicted"/>
<evidence type="ECO:0000313" key="4">
    <source>
        <dbReference type="Proteomes" id="UP000326759"/>
    </source>
</evidence>
<dbReference type="OrthoDB" id="6380791at2759"/>
<accession>A0A5N5TMX9</accession>
<feature type="domain" description="RAVE complex protein Rav1 C-terminal" evidence="2">
    <location>
        <begin position="1709"/>
        <end position="1919"/>
    </location>
</feature>
<dbReference type="PANTHER" id="PTHR13950">
    <property type="entry name" value="RABCONNECTIN-RELATED"/>
    <property type="match status" value="1"/>
</dbReference>
<dbReference type="PANTHER" id="PTHR13950:SF9">
    <property type="entry name" value="RABCONNECTIN-3A"/>
    <property type="match status" value="1"/>
</dbReference>
<evidence type="ECO:0000256" key="1">
    <source>
        <dbReference type="SAM" id="MobiDB-lite"/>
    </source>
</evidence>
<organism evidence="3 4">
    <name type="scientific">Armadillidium nasatum</name>
    <dbReference type="NCBI Taxonomy" id="96803"/>
    <lineage>
        <taxon>Eukaryota</taxon>
        <taxon>Metazoa</taxon>
        <taxon>Ecdysozoa</taxon>
        <taxon>Arthropoda</taxon>
        <taxon>Crustacea</taxon>
        <taxon>Multicrustacea</taxon>
        <taxon>Malacostraca</taxon>
        <taxon>Eumalacostraca</taxon>
        <taxon>Peracarida</taxon>
        <taxon>Isopoda</taxon>
        <taxon>Oniscidea</taxon>
        <taxon>Crinocheta</taxon>
        <taxon>Armadillidiidae</taxon>
        <taxon>Armadillidium</taxon>
    </lineage>
</organism>
<evidence type="ECO:0000259" key="2">
    <source>
        <dbReference type="Pfam" id="PF12234"/>
    </source>
</evidence>
<dbReference type="Proteomes" id="UP000326759">
    <property type="component" value="Unassembled WGS sequence"/>
</dbReference>
<dbReference type="GO" id="GO:0043291">
    <property type="term" value="C:RAVE complex"/>
    <property type="evidence" value="ECO:0007669"/>
    <property type="project" value="TreeGrafter"/>
</dbReference>
<dbReference type="Pfam" id="PF12234">
    <property type="entry name" value="Rav1p_C"/>
    <property type="match status" value="1"/>
</dbReference>
<keyword evidence="4" id="KW-1185">Reference proteome</keyword>
<feature type="region of interest" description="Disordered" evidence="1">
    <location>
        <begin position="578"/>
        <end position="608"/>
    </location>
</feature>
<protein>
    <submittedName>
        <fullName evidence="3">DmX-like protein 1</fullName>
    </submittedName>
</protein>
<dbReference type="SUPFAM" id="SSF50978">
    <property type="entry name" value="WD40 repeat-like"/>
    <property type="match status" value="1"/>
</dbReference>
<dbReference type="InterPro" id="IPR022033">
    <property type="entry name" value="Rav1p_C"/>
</dbReference>
<dbReference type="GO" id="GO:0007035">
    <property type="term" value="P:vacuolar acidification"/>
    <property type="evidence" value="ECO:0007669"/>
    <property type="project" value="TreeGrafter"/>
</dbReference>
<dbReference type="InterPro" id="IPR052208">
    <property type="entry name" value="DmX-like/RAVE_component"/>
</dbReference>
<feature type="non-terminal residue" evidence="3">
    <location>
        <position position="1936"/>
    </location>
</feature>
<evidence type="ECO:0000313" key="3">
    <source>
        <dbReference type="EMBL" id="KAB7507520.1"/>
    </source>
</evidence>